<evidence type="ECO:0000313" key="2">
    <source>
        <dbReference type="Proteomes" id="UP000006919"/>
    </source>
</evidence>
<reference evidence="1 2" key="1">
    <citation type="journal article" date="2011" name="J. Bacteriol.">
        <title>Complete genome of the cellulolytic ruminal bacterium Ruminococcus albus 7.</title>
        <authorList>
            <person name="Suen G."/>
            <person name="Stevenson D.M."/>
            <person name="Bruce D.C."/>
            <person name="Chertkov O."/>
            <person name="Copeland A."/>
            <person name="Cheng J.F."/>
            <person name="Detter C."/>
            <person name="Detter J.C."/>
            <person name="Goodwin L.A."/>
            <person name="Han C.S."/>
            <person name="Hauser L.J."/>
            <person name="Ivanova N.N."/>
            <person name="Kyrpides N.C."/>
            <person name="Land M.L."/>
            <person name="Lapidus A."/>
            <person name="Lucas S."/>
            <person name="Ovchinnikova G."/>
            <person name="Pitluck S."/>
            <person name="Tapia R."/>
            <person name="Woyke T."/>
            <person name="Boyum J."/>
            <person name="Mead D."/>
            <person name="Weimer P.J."/>
        </authorList>
    </citation>
    <scope>NUCLEOTIDE SEQUENCE [LARGE SCALE GENOMIC DNA]</scope>
    <source>
        <strain evidence="2">ATCC 27210 / DSM 20455 / JCM 14654 / NCDO 2250 / 7</strain>
    </source>
</reference>
<dbReference type="OrthoDB" id="1822969at2"/>
<gene>
    <name evidence="1" type="ordered locus">Rumal_3231</name>
</gene>
<dbReference type="HOGENOM" id="CLU_1249868_0_0_9"/>
<organism evidence="1 2">
    <name type="scientific">Ruminococcus albus (strain ATCC 27210 / DSM 20455 / JCM 14654 / NCDO 2250 / 7)</name>
    <dbReference type="NCBI Taxonomy" id="697329"/>
    <lineage>
        <taxon>Bacteria</taxon>
        <taxon>Bacillati</taxon>
        <taxon>Bacillota</taxon>
        <taxon>Clostridia</taxon>
        <taxon>Eubacteriales</taxon>
        <taxon>Oscillospiraceae</taxon>
        <taxon>Ruminococcus</taxon>
    </lineage>
</organism>
<name>E6UGN2_RUMA7</name>
<dbReference type="STRING" id="697329.Rumal_3231"/>
<proteinExistence type="predicted"/>
<dbReference type="RefSeq" id="WP_013499800.1">
    <property type="nucleotide sequence ID" value="NC_014833.1"/>
</dbReference>
<dbReference type="KEGG" id="ral:Rumal_3231"/>
<accession>E6UGN2</accession>
<sequence>MKINTEDENILRLKHTPEEVKAFIADQMKLHEEYMNSPDNDDVPGGFENKAVREFMGEEFWNATKLPQFDYSCEIDSDVQCRAYLWYKDIFRANLRCMLEENEMLTQHTIVTDRMKYLSGDAAQIRWLNYLLDTGISQDEFKRNFALNAYYDYYSNYYASVTLTDVPRDMVRRREMYGEIPSEDRVRYSNMVKYSVMEYINEEYVYNRFVGAGAKLNLPSI</sequence>
<evidence type="ECO:0000313" key="1">
    <source>
        <dbReference type="EMBL" id="ADU23694.1"/>
    </source>
</evidence>
<dbReference type="AlphaFoldDB" id="E6UGN2"/>
<dbReference type="Proteomes" id="UP000006919">
    <property type="component" value="Chromosome"/>
</dbReference>
<dbReference type="EMBL" id="CP002403">
    <property type="protein sequence ID" value="ADU23694.1"/>
    <property type="molecule type" value="Genomic_DNA"/>
</dbReference>
<protein>
    <submittedName>
        <fullName evidence="1">Uncharacterized protein</fullName>
    </submittedName>
</protein>